<organism evidence="1 2">
    <name type="scientific">Phyllobacterium trifolii</name>
    <dbReference type="NCBI Taxonomy" id="300193"/>
    <lineage>
        <taxon>Bacteria</taxon>
        <taxon>Pseudomonadati</taxon>
        <taxon>Pseudomonadota</taxon>
        <taxon>Alphaproteobacteria</taxon>
        <taxon>Hyphomicrobiales</taxon>
        <taxon>Phyllobacteriaceae</taxon>
        <taxon>Phyllobacterium</taxon>
    </lineage>
</organism>
<gene>
    <name evidence="1" type="ORF">FHS21_001646</name>
</gene>
<evidence type="ECO:0000313" key="1">
    <source>
        <dbReference type="EMBL" id="MBB3145241.1"/>
    </source>
</evidence>
<dbReference type="Proteomes" id="UP000554520">
    <property type="component" value="Unassembled WGS sequence"/>
</dbReference>
<keyword evidence="2" id="KW-1185">Reference proteome</keyword>
<evidence type="ECO:0000313" key="2">
    <source>
        <dbReference type="Proteomes" id="UP000554520"/>
    </source>
</evidence>
<protein>
    <submittedName>
        <fullName evidence="1">Uncharacterized protein</fullName>
    </submittedName>
</protein>
<comment type="caution">
    <text evidence="1">The sequence shown here is derived from an EMBL/GenBank/DDBJ whole genome shotgun (WGS) entry which is preliminary data.</text>
</comment>
<name>A0A839U943_9HYPH</name>
<proteinExistence type="predicted"/>
<dbReference type="AlphaFoldDB" id="A0A839U943"/>
<sequence length="40" mass="4647">MFDQIIKNLNTLGYGHQFAGTMYPNYGDQSWEASIGYKRM</sequence>
<accession>A0A839U943</accession>
<dbReference type="EMBL" id="JACHXN010000004">
    <property type="protein sequence ID" value="MBB3145241.1"/>
    <property type="molecule type" value="Genomic_DNA"/>
</dbReference>
<reference evidence="1 2" key="1">
    <citation type="submission" date="2020-08" db="EMBL/GenBank/DDBJ databases">
        <title>Genomic Encyclopedia of Type Strains, Phase III (KMG-III): the genomes of soil and plant-associated and newly described type strains.</title>
        <authorList>
            <person name="Whitman W."/>
        </authorList>
    </citation>
    <scope>NUCLEOTIDE SEQUENCE [LARGE SCALE GENOMIC DNA]</scope>
    <source>
        <strain evidence="1 2">CECT 7015</strain>
    </source>
</reference>